<name>G3A407_9RALS</name>
<protein>
    <submittedName>
        <fullName evidence="1">Uncharacterized protein</fullName>
    </submittedName>
</protein>
<dbReference type="EMBL" id="FR854088">
    <property type="protein sequence ID" value="CCA88629.1"/>
    <property type="molecule type" value="Genomic_DNA"/>
</dbReference>
<organism evidence="1">
    <name type="scientific">Ralstonia syzygii R24</name>
    <dbReference type="NCBI Taxonomy" id="907261"/>
    <lineage>
        <taxon>Bacteria</taxon>
        <taxon>Pseudomonadati</taxon>
        <taxon>Pseudomonadota</taxon>
        <taxon>Betaproteobacteria</taxon>
        <taxon>Burkholderiales</taxon>
        <taxon>Burkholderiaceae</taxon>
        <taxon>Ralstonia</taxon>
        <taxon>Ralstonia solanacearum species complex</taxon>
    </lineage>
</organism>
<dbReference type="RefSeq" id="WP_197331722.1">
    <property type="nucleotide sequence ID" value="NZ_CP115944.1"/>
</dbReference>
<dbReference type="AlphaFoldDB" id="G3A407"/>
<accession>G3A407</accession>
<gene>
    <name evidence="1" type="ORF">RALSY_30380</name>
</gene>
<reference evidence="1" key="2">
    <citation type="submission" date="2011-04" db="EMBL/GenBank/DDBJ databases">
        <authorList>
            <person name="Genoscope - CEA"/>
        </authorList>
    </citation>
    <scope>NUCLEOTIDE SEQUENCE</scope>
    <source>
        <strain evidence="1">R24</strain>
    </source>
</reference>
<sequence>MHEDDRAILLTPDELARMKDDMTTRGLIANLEQSPVQARVVYDPVRDLLVATVLATGAMLEARDPQDLAELLFAAGVRHGHVSMPDWREGDIAPTGGDKIALNHRLSQLGQIE</sequence>
<proteinExistence type="predicted"/>
<evidence type="ECO:0000313" key="1">
    <source>
        <dbReference type="EMBL" id="CCA88629.1"/>
    </source>
</evidence>
<reference evidence="1" key="1">
    <citation type="journal article" date="2011" name="PLoS ONE">
        <title>Ralstonia syzygii, the Blood Disease Bacterium and some Asian R. solanacearum strains form a single genomic species despite divergent lifestyles.</title>
        <authorList>
            <person name="Remenant B."/>
            <person name="de Cambiaire J.C."/>
            <person name="Cellier G."/>
            <person name="Jacobs J.M."/>
            <person name="Mangenot S."/>
            <person name="Barbe V."/>
            <person name="Lajus A."/>
            <person name="Vallenet D."/>
            <person name="Medigue C."/>
            <person name="Fegan M."/>
            <person name="Allen C."/>
            <person name="Prior P."/>
        </authorList>
    </citation>
    <scope>NUCLEOTIDE SEQUENCE</scope>
    <source>
        <strain evidence="1">R24</strain>
    </source>
</reference>